<dbReference type="EC" id="2.7.11.1" evidence="3"/>
<dbReference type="InterPro" id="IPR011009">
    <property type="entry name" value="Kinase-like_dom_sf"/>
</dbReference>
<name>A0A8J6C998_DIALT</name>
<dbReference type="GO" id="GO:0070525">
    <property type="term" value="P:tRNA threonylcarbamoyladenosine metabolic process"/>
    <property type="evidence" value="ECO:0007669"/>
    <property type="project" value="TreeGrafter"/>
</dbReference>
<dbReference type="PROSITE" id="PS50011">
    <property type="entry name" value="PROTEIN_KINASE_DOM"/>
    <property type="match status" value="1"/>
</dbReference>
<evidence type="ECO:0000256" key="5">
    <source>
        <dbReference type="ARBA" id="ARBA00022553"/>
    </source>
</evidence>
<dbReference type="GO" id="GO:0004674">
    <property type="term" value="F:protein serine/threonine kinase activity"/>
    <property type="evidence" value="ECO:0007669"/>
    <property type="project" value="UniProtKB-KW"/>
</dbReference>
<keyword evidence="4" id="KW-0723">Serine/threonine-protein kinase</keyword>
<dbReference type="FunFam" id="1.10.510.10:FF:000323">
    <property type="entry name" value="TP53-regulating kinase, putative"/>
    <property type="match status" value="1"/>
</dbReference>
<evidence type="ECO:0000259" key="15">
    <source>
        <dbReference type="PROSITE" id="PS50011"/>
    </source>
</evidence>
<evidence type="ECO:0000313" key="16">
    <source>
        <dbReference type="EMBL" id="KAG8464349.1"/>
    </source>
</evidence>
<accession>A0A8J6C998</accession>
<dbReference type="Gene3D" id="3.30.200.20">
    <property type="entry name" value="Phosphorylase Kinase, domain 1"/>
    <property type="match status" value="1"/>
</dbReference>
<keyword evidence="9" id="KW-0418">Kinase</keyword>
<comment type="caution">
    <text evidence="16">The sequence shown here is derived from an EMBL/GenBank/DDBJ whole genome shotgun (WGS) entry which is preliminary data.</text>
</comment>
<proteinExistence type="inferred from homology"/>
<dbReference type="FunFam" id="3.30.200.20:FF:000201">
    <property type="entry name" value="TP53-regulating kinase isoform X1"/>
    <property type="match status" value="1"/>
</dbReference>
<dbReference type="InterPro" id="IPR008266">
    <property type="entry name" value="Tyr_kinase_AS"/>
</dbReference>
<comment type="catalytic activity">
    <reaction evidence="13">
        <text>L-threonyl-[protein] + ATP = O-phospho-L-threonyl-[protein] + ADP + H(+)</text>
        <dbReference type="Rhea" id="RHEA:46608"/>
        <dbReference type="Rhea" id="RHEA-COMP:11060"/>
        <dbReference type="Rhea" id="RHEA-COMP:11605"/>
        <dbReference type="ChEBI" id="CHEBI:15378"/>
        <dbReference type="ChEBI" id="CHEBI:30013"/>
        <dbReference type="ChEBI" id="CHEBI:30616"/>
        <dbReference type="ChEBI" id="CHEBI:61977"/>
        <dbReference type="ChEBI" id="CHEBI:456216"/>
        <dbReference type="EC" id="2.7.11.1"/>
    </reaction>
</comment>
<dbReference type="GO" id="GO:0016787">
    <property type="term" value="F:hydrolase activity"/>
    <property type="evidence" value="ECO:0007669"/>
    <property type="project" value="UniProtKB-KW"/>
</dbReference>
<organism evidence="16 17">
    <name type="scientific">Diacronema lutheri</name>
    <name type="common">Unicellular marine alga</name>
    <name type="synonym">Monochrysis lutheri</name>
    <dbReference type="NCBI Taxonomy" id="2081491"/>
    <lineage>
        <taxon>Eukaryota</taxon>
        <taxon>Haptista</taxon>
        <taxon>Haptophyta</taxon>
        <taxon>Pavlovophyceae</taxon>
        <taxon>Pavlovales</taxon>
        <taxon>Pavlovaceae</taxon>
        <taxon>Diacronema</taxon>
    </lineage>
</organism>
<dbReference type="InterPro" id="IPR000719">
    <property type="entry name" value="Prot_kinase_dom"/>
</dbReference>
<evidence type="ECO:0000256" key="1">
    <source>
        <dbReference type="ARBA" id="ARBA00004123"/>
    </source>
</evidence>
<dbReference type="PROSITE" id="PS00109">
    <property type="entry name" value="PROTEIN_KINASE_TYR"/>
    <property type="match status" value="1"/>
</dbReference>
<dbReference type="GO" id="GO:0008033">
    <property type="term" value="P:tRNA processing"/>
    <property type="evidence" value="ECO:0007669"/>
    <property type="project" value="UniProtKB-KW"/>
</dbReference>
<evidence type="ECO:0000256" key="11">
    <source>
        <dbReference type="ARBA" id="ARBA00022840"/>
    </source>
</evidence>
<evidence type="ECO:0000256" key="4">
    <source>
        <dbReference type="ARBA" id="ARBA00022527"/>
    </source>
</evidence>
<comment type="catalytic activity">
    <reaction evidence="14">
        <text>L-seryl-[protein] + ATP = O-phospho-L-seryl-[protein] + ADP + H(+)</text>
        <dbReference type="Rhea" id="RHEA:17989"/>
        <dbReference type="Rhea" id="RHEA-COMP:9863"/>
        <dbReference type="Rhea" id="RHEA-COMP:11604"/>
        <dbReference type="ChEBI" id="CHEBI:15378"/>
        <dbReference type="ChEBI" id="CHEBI:29999"/>
        <dbReference type="ChEBI" id="CHEBI:30616"/>
        <dbReference type="ChEBI" id="CHEBI:83421"/>
        <dbReference type="ChEBI" id="CHEBI:456216"/>
        <dbReference type="EC" id="2.7.11.1"/>
    </reaction>
</comment>
<keyword evidence="17" id="KW-1185">Reference proteome</keyword>
<keyword evidence="5" id="KW-0597">Phosphoprotein</keyword>
<dbReference type="Gene3D" id="1.10.510.10">
    <property type="entry name" value="Transferase(Phosphotransferase) domain 1"/>
    <property type="match status" value="1"/>
</dbReference>
<dbReference type="OMA" id="HKLYMEY"/>
<evidence type="ECO:0000256" key="8">
    <source>
        <dbReference type="ARBA" id="ARBA00022741"/>
    </source>
</evidence>
<dbReference type="SMART" id="SM00220">
    <property type="entry name" value="S_TKc"/>
    <property type="match status" value="1"/>
</dbReference>
<feature type="domain" description="Protein kinase" evidence="15">
    <location>
        <begin position="1"/>
        <end position="213"/>
    </location>
</feature>
<protein>
    <recommendedName>
        <fullName evidence="3">non-specific serine/threonine protein kinase</fullName>
        <ecNumber evidence="3">2.7.11.1</ecNumber>
    </recommendedName>
</protein>
<evidence type="ECO:0000256" key="2">
    <source>
        <dbReference type="ARBA" id="ARBA00010630"/>
    </source>
</evidence>
<dbReference type="AlphaFoldDB" id="A0A8J6C998"/>
<gene>
    <name evidence="16" type="ORF">KFE25_003412</name>
</gene>
<comment type="similarity">
    <text evidence="2">Belongs to the protein kinase superfamily. BUD32 family.</text>
</comment>
<evidence type="ECO:0000256" key="10">
    <source>
        <dbReference type="ARBA" id="ARBA00022801"/>
    </source>
</evidence>
<keyword evidence="7" id="KW-0819">tRNA processing</keyword>
<evidence type="ECO:0000256" key="14">
    <source>
        <dbReference type="ARBA" id="ARBA00048679"/>
    </source>
</evidence>
<keyword evidence="12" id="KW-0539">Nucleus</keyword>
<evidence type="ECO:0000256" key="13">
    <source>
        <dbReference type="ARBA" id="ARBA00047899"/>
    </source>
</evidence>
<dbReference type="GO" id="GO:0000408">
    <property type="term" value="C:EKC/KEOPS complex"/>
    <property type="evidence" value="ECO:0007669"/>
    <property type="project" value="UniProtKB-ARBA"/>
</dbReference>
<dbReference type="SUPFAM" id="SSF56112">
    <property type="entry name" value="Protein kinase-like (PK-like)"/>
    <property type="match status" value="1"/>
</dbReference>
<dbReference type="Proteomes" id="UP000751190">
    <property type="component" value="Unassembled WGS sequence"/>
</dbReference>
<dbReference type="EMBL" id="JAGTXO010000013">
    <property type="protein sequence ID" value="KAG8464349.1"/>
    <property type="molecule type" value="Genomic_DNA"/>
</dbReference>
<reference evidence="16" key="1">
    <citation type="submission" date="2021-05" db="EMBL/GenBank/DDBJ databases">
        <title>The genome of the haptophyte Pavlova lutheri (Diacronema luteri, Pavlovales) - a model for lipid biosynthesis in eukaryotic algae.</title>
        <authorList>
            <person name="Hulatt C.J."/>
            <person name="Posewitz M.C."/>
        </authorList>
    </citation>
    <scope>NUCLEOTIDE SEQUENCE</scope>
    <source>
        <strain evidence="16">NIVA-4/92</strain>
    </source>
</reference>
<sequence length="213" mass="23384">MEPVLLAQGAEARVYAARLNGSPTVVKERFAKAYRHPDIDYRLRSTRMAQEAKMLLRARQAGVRAPTVHFADMQACALHLEHVDGPTAKRFIQERTVEEVHAVATAIGEAVAKLHDADIVHGDLTTSNMLLRGGAADQLVMIDFGLGQFTTLVKDKAVDLYVCEKAFLSTHPSSDALFAHMLDAYKASSRHGAEVVSHLDKVRARGRKKICLG</sequence>
<dbReference type="GO" id="GO:0005634">
    <property type="term" value="C:nucleus"/>
    <property type="evidence" value="ECO:0007669"/>
    <property type="project" value="UniProtKB-SubCell"/>
</dbReference>
<keyword evidence="11" id="KW-0067">ATP-binding</keyword>
<dbReference type="OrthoDB" id="3399at2759"/>
<dbReference type="Pfam" id="PF00069">
    <property type="entry name" value="Pkinase"/>
    <property type="match status" value="1"/>
</dbReference>
<evidence type="ECO:0000256" key="6">
    <source>
        <dbReference type="ARBA" id="ARBA00022679"/>
    </source>
</evidence>
<evidence type="ECO:0000313" key="17">
    <source>
        <dbReference type="Proteomes" id="UP000751190"/>
    </source>
</evidence>
<comment type="subcellular location">
    <subcellularLocation>
        <location evidence="1">Nucleus</location>
    </subcellularLocation>
</comment>
<evidence type="ECO:0000256" key="9">
    <source>
        <dbReference type="ARBA" id="ARBA00022777"/>
    </source>
</evidence>
<keyword evidence="8" id="KW-0547">Nucleotide-binding</keyword>
<evidence type="ECO:0000256" key="7">
    <source>
        <dbReference type="ARBA" id="ARBA00022694"/>
    </source>
</evidence>
<evidence type="ECO:0000256" key="3">
    <source>
        <dbReference type="ARBA" id="ARBA00012513"/>
    </source>
</evidence>
<dbReference type="NCBIfam" id="TIGR03724">
    <property type="entry name" value="arch_bud32"/>
    <property type="match status" value="1"/>
</dbReference>
<dbReference type="GO" id="GO:0005829">
    <property type="term" value="C:cytosol"/>
    <property type="evidence" value="ECO:0007669"/>
    <property type="project" value="TreeGrafter"/>
</dbReference>
<evidence type="ECO:0000256" key="12">
    <source>
        <dbReference type="ARBA" id="ARBA00023242"/>
    </source>
</evidence>
<dbReference type="InterPro" id="IPR022495">
    <property type="entry name" value="Bud32"/>
</dbReference>
<keyword evidence="10" id="KW-0378">Hydrolase</keyword>
<dbReference type="PANTHER" id="PTHR12209">
    <property type="entry name" value="NON-SPECIFIC SERINE/THREONINE PROTEIN KINASE"/>
    <property type="match status" value="1"/>
</dbReference>
<dbReference type="GO" id="GO:0005524">
    <property type="term" value="F:ATP binding"/>
    <property type="evidence" value="ECO:0007669"/>
    <property type="project" value="UniProtKB-KW"/>
</dbReference>
<keyword evidence="6" id="KW-0808">Transferase</keyword>
<dbReference type="PANTHER" id="PTHR12209:SF0">
    <property type="entry name" value="EKC_KEOPS COMPLEX SUBUNIT TP53RK"/>
    <property type="match status" value="1"/>
</dbReference>